<evidence type="ECO:0000313" key="10">
    <source>
        <dbReference type="Proteomes" id="UP000192596"/>
    </source>
</evidence>
<reference evidence="10" key="1">
    <citation type="submission" date="2017-03" db="EMBL/GenBank/DDBJ databases">
        <title>Genomes of endolithic fungi from Antarctica.</title>
        <authorList>
            <person name="Coleine C."/>
            <person name="Masonjones S."/>
            <person name="Stajich J.E."/>
        </authorList>
    </citation>
    <scope>NUCLEOTIDE SEQUENCE [LARGE SCALE GENOMIC DNA]</scope>
    <source>
        <strain evidence="10">CCFEE 5527</strain>
    </source>
</reference>
<keyword evidence="10" id="KW-1185">Reference proteome</keyword>
<keyword evidence="5" id="KW-0378">Hydrolase</keyword>
<evidence type="ECO:0000256" key="6">
    <source>
        <dbReference type="ARBA" id="ARBA00034427"/>
    </source>
</evidence>
<feature type="compositionally biased region" description="Polar residues" evidence="7">
    <location>
        <begin position="50"/>
        <end position="65"/>
    </location>
</feature>
<comment type="function">
    <text evidence="1">Highly specific phosphatase involved in the metabolism of ADP-ribose 1''-phosphate (Appr1p) which is produced as a consequence of tRNA splicing.</text>
</comment>
<dbReference type="PANTHER" id="PTHR12521">
    <property type="entry name" value="PROTEIN C6ORF130"/>
    <property type="match status" value="1"/>
</dbReference>
<dbReference type="GO" id="GO:0140291">
    <property type="term" value="P:peptidyl-glutamate ADP-deribosylation"/>
    <property type="evidence" value="ECO:0007669"/>
    <property type="project" value="TreeGrafter"/>
</dbReference>
<evidence type="ECO:0000256" key="4">
    <source>
        <dbReference type="ARBA" id="ARBA00019744"/>
    </source>
</evidence>
<proteinExistence type="inferred from homology"/>
<comment type="caution">
    <text evidence="9">The sequence shown here is derived from an EMBL/GenBank/DDBJ whole genome shotgun (WGS) entry which is preliminary data.</text>
</comment>
<feature type="compositionally biased region" description="Basic residues" evidence="7">
    <location>
        <begin position="28"/>
        <end position="49"/>
    </location>
</feature>
<dbReference type="GO" id="GO:0004721">
    <property type="term" value="F:phosphoprotein phosphatase activity"/>
    <property type="evidence" value="ECO:0007669"/>
    <property type="project" value="UniProtKB-KW"/>
</dbReference>
<evidence type="ECO:0000259" key="8">
    <source>
        <dbReference type="PROSITE" id="PS51154"/>
    </source>
</evidence>
<protein>
    <recommendedName>
        <fullName evidence="4">ADP-ribose 1''-phosphate phosphatase</fullName>
        <ecNumber evidence="3">3.1.3.84</ecNumber>
    </recommendedName>
</protein>
<sequence>MAVAARRTTADSTSAITKETDTSSSIKKPTKKRPRSTQRPRRATRKSRTNTKATASMEATSTTQPMEDVPVKSTHLTIKEETRDLFNSPPNSILLHACNCRGSWGAGVAASFKKKYPAGFEVHVAHCKANKAESLLGTTQLIPPQASDAKSGKSHWIACLFTSVDVGKKKGSRESILEATGEAMQGLLKQIGEVEDGMTVGSIRMPKINQGLFDVPWERTRAVLEGIEVPELLRSAGVEVVVVELEEEAKQ</sequence>
<dbReference type="PANTHER" id="PTHR12521:SF0">
    <property type="entry name" value="ADP-RIBOSE GLYCOHYDROLASE OARD1"/>
    <property type="match status" value="1"/>
</dbReference>
<dbReference type="EC" id="3.1.3.84" evidence="3"/>
<gene>
    <name evidence="9" type="ORF">B0A48_14044</name>
</gene>
<comment type="similarity">
    <text evidence="2">Belongs to the POA1 family.</text>
</comment>
<evidence type="ECO:0000256" key="5">
    <source>
        <dbReference type="ARBA" id="ARBA00022912"/>
    </source>
</evidence>
<feature type="domain" description="Macro" evidence="8">
    <location>
        <begin position="65"/>
        <end position="251"/>
    </location>
</feature>
<dbReference type="CDD" id="cd02901">
    <property type="entry name" value="Macro_Poa1p-like"/>
    <property type="match status" value="1"/>
</dbReference>
<accession>A0A1V8SM63</accession>
<dbReference type="Pfam" id="PF01661">
    <property type="entry name" value="Macro"/>
    <property type="match status" value="1"/>
</dbReference>
<dbReference type="FunCoup" id="A0A1V8SM63">
    <property type="interactions" value="4"/>
</dbReference>
<feature type="compositionally biased region" description="Low complexity" evidence="7">
    <location>
        <begin position="1"/>
        <end position="17"/>
    </location>
</feature>
<dbReference type="PROSITE" id="PS51154">
    <property type="entry name" value="MACRO"/>
    <property type="match status" value="1"/>
</dbReference>
<evidence type="ECO:0000256" key="1">
    <source>
        <dbReference type="ARBA" id="ARBA00002432"/>
    </source>
</evidence>
<evidence type="ECO:0000313" key="9">
    <source>
        <dbReference type="EMBL" id="OQO00257.1"/>
    </source>
</evidence>
<comment type="catalytic activity">
    <reaction evidence="6">
        <text>ADP-alpha-D-ribose 1''-phosphate + H2O = ADP-D-ribose + phosphate</text>
        <dbReference type="Rhea" id="RHEA:25029"/>
        <dbReference type="ChEBI" id="CHEBI:15377"/>
        <dbReference type="ChEBI" id="CHEBI:43474"/>
        <dbReference type="ChEBI" id="CHEBI:57967"/>
        <dbReference type="ChEBI" id="CHEBI:58753"/>
        <dbReference type="EC" id="3.1.3.84"/>
    </reaction>
</comment>
<keyword evidence="5" id="KW-0904">Protein phosphatase</keyword>
<dbReference type="SMART" id="SM00506">
    <property type="entry name" value="A1pp"/>
    <property type="match status" value="1"/>
</dbReference>
<evidence type="ECO:0000256" key="3">
    <source>
        <dbReference type="ARBA" id="ARBA00012983"/>
    </source>
</evidence>
<feature type="region of interest" description="Disordered" evidence="7">
    <location>
        <begin position="1"/>
        <end position="68"/>
    </location>
</feature>
<dbReference type="OrthoDB" id="2155246at2759"/>
<dbReference type="EMBL" id="NAJO01000036">
    <property type="protein sequence ID" value="OQO00257.1"/>
    <property type="molecule type" value="Genomic_DNA"/>
</dbReference>
<organism evidence="9 10">
    <name type="scientific">Cryoendolithus antarcticus</name>
    <dbReference type="NCBI Taxonomy" id="1507870"/>
    <lineage>
        <taxon>Eukaryota</taxon>
        <taxon>Fungi</taxon>
        <taxon>Dikarya</taxon>
        <taxon>Ascomycota</taxon>
        <taxon>Pezizomycotina</taxon>
        <taxon>Dothideomycetes</taxon>
        <taxon>Dothideomycetidae</taxon>
        <taxon>Cladosporiales</taxon>
        <taxon>Cladosporiaceae</taxon>
        <taxon>Cryoendolithus</taxon>
    </lineage>
</organism>
<dbReference type="SUPFAM" id="SSF52949">
    <property type="entry name" value="Macro domain-like"/>
    <property type="match status" value="1"/>
</dbReference>
<name>A0A1V8SM63_9PEZI</name>
<dbReference type="InParanoid" id="A0A1V8SM63"/>
<dbReference type="AlphaFoldDB" id="A0A1V8SM63"/>
<evidence type="ECO:0000256" key="2">
    <source>
        <dbReference type="ARBA" id="ARBA00006575"/>
    </source>
</evidence>
<dbReference type="Gene3D" id="3.40.220.10">
    <property type="entry name" value="Leucine Aminopeptidase, subunit E, domain 1"/>
    <property type="match status" value="1"/>
</dbReference>
<evidence type="ECO:0000256" key="7">
    <source>
        <dbReference type="SAM" id="MobiDB-lite"/>
    </source>
</evidence>
<dbReference type="InterPro" id="IPR002589">
    <property type="entry name" value="Macro_dom"/>
</dbReference>
<dbReference type="InterPro" id="IPR050892">
    <property type="entry name" value="ADP-ribose_metab_enzymes"/>
</dbReference>
<dbReference type="Proteomes" id="UP000192596">
    <property type="component" value="Unassembled WGS sequence"/>
</dbReference>
<dbReference type="InterPro" id="IPR043472">
    <property type="entry name" value="Macro_dom-like"/>
</dbReference>